<name>A0ABT1HX24_STRSD</name>
<dbReference type="InterPro" id="IPR038056">
    <property type="entry name" value="YjbR-like_sf"/>
</dbReference>
<protein>
    <recommendedName>
        <fullName evidence="3">MmcQ/YjbR family DNA-binding protein</fullName>
    </recommendedName>
</protein>
<evidence type="ECO:0000313" key="2">
    <source>
        <dbReference type="Proteomes" id="UP001205311"/>
    </source>
</evidence>
<dbReference type="InterPro" id="IPR058532">
    <property type="entry name" value="YjbR/MT2646/Rv2570-like"/>
</dbReference>
<dbReference type="EMBL" id="JAMTCP010000023">
    <property type="protein sequence ID" value="MCP2260073.1"/>
    <property type="molecule type" value="Genomic_DNA"/>
</dbReference>
<dbReference type="Proteomes" id="UP001205311">
    <property type="component" value="Unassembled WGS sequence"/>
</dbReference>
<dbReference type="RefSeq" id="WP_253670950.1">
    <property type="nucleotide sequence ID" value="NZ_JAMTCP010000023.1"/>
</dbReference>
<accession>A0ABT1HX24</accession>
<keyword evidence="2" id="KW-1185">Reference proteome</keyword>
<dbReference type="SUPFAM" id="SSF142906">
    <property type="entry name" value="YjbR-like"/>
    <property type="match status" value="1"/>
</dbReference>
<reference evidence="1 2" key="1">
    <citation type="submission" date="2022-06" db="EMBL/GenBank/DDBJ databases">
        <title>Genomic Encyclopedia of Archaeal and Bacterial Type Strains, Phase II (KMG-II): from individual species to whole genera.</title>
        <authorList>
            <person name="Goeker M."/>
        </authorList>
    </citation>
    <scope>NUCLEOTIDE SEQUENCE [LARGE SCALE GENOMIC DNA]</scope>
    <source>
        <strain evidence="1 2">DSM 40477</strain>
    </source>
</reference>
<organism evidence="1 2">
    <name type="scientific">Streptoalloteichus tenebrarius (strain ATCC 17920 / DSM 40477 / JCM 4838 / CBS 697.72 / NBRC 16177 / NCIMB 11028 / NRRL B-12390 / A12253. 1 / ISP 5477)</name>
    <name type="common">Streptomyces tenebrarius</name>
    <dbReference type="NCBI Taxonomy" id="1933"/>
    <lineage>
        <taxon>Bacteria</taxon>
        <taxon>Bacillati</taxon>
        <taxon>Actinomycetota</taxon>
        <taxon>Actinomycetes</taxon>
        <taxon>Pseudonocardiales</taxon>
        <taxon>Pseudonocardiaceae</taxon>
        <taxon>Streptoalloteichus</taxon>
    </lineage>
</organism>
<gene>
    <name evidence="1" type="ORF">LX15_003784</name>
</gene>
<proteinExistence type="predicted"/>
<evidence type="ECO:0008006" key="3">
    <source>
        <dbReference type="Google" id="ProtNLM"/>
    </source>
</evidence>
<dbReference type="Gene3D" id="3.90.1150.30">
    <property type="match status" value="1"/>
</dbReference>
<comment type="caution">
    <text evidence="1">The sequence shown here is derived from an EMBL/GenBank/DDBJ whole genome shotgun (WGS) entry which is preliminary data.</text>
</comment>
<sequence>MDRAAFRRHALSLPDAEEVETWGTPTFRVHGKIFAMAGTDLSTASVKTGLDEQAALTSARPDVYSVAPYVGRFGWVAVDVRAADPGELRDLLTEAWRRTAPRRLVAAFDAEAARRDAL</sequence>
<evidence type="ECO:0000313" key="1">
    <source>
        <dbReference type="EMBL" id="MCP2260073.1"/>
    </source>
</evidence>
<dbReference type="Pfam" id="PF04237">
    <property type="entry name" value="YjbR"/>
    <property type="match status" value="1"/>
</dbReference>